<dbReference type="InterPro" id="IPR018871">
    <property type="entry name" value="GLEYA_adhesin_domain"/>
</dbReference>
<dbReference type="Proteomes" id="UP000008988">
    <property type="component" value="Unassembled WGS sequence"/>
</dbReference>
<dbReference type="OrthoDB" id="4070235at2759"/>
<comment type="caution">
    <text evidence="3">The sequence shown here is derived from an EMBL/GenBank/DDBJ whole genome shotgun (WGS) entry which is preliminary data.</text>
</comment>
<evidence type="ECO:0000259" key="2">
    <source>
        <dbReference type="PROSITE" id="PS51820"/>
    </source>
</evidence>
<keyword evidence="1" id="KW-0732">Signal</keyword>
<protein>
    <recommendedName>
        <fullName evidence="2">PA14 domain-containing protein</fullName>
    </recommendedName>
</protein>
<evidence type="ECO:0000256" key="1">
    <source>
        <dbReference type="SAM" id="SignalP"/>
    </source>
</evidence>
<feature type="chain" id="PRO_5002839330" description="PA14 domain-containing protein" evidence="1">
    <location>
        <begin position="20"/>
        <end position="323"/>
    </location>
</feature>
<dbReference type="AlphaFoldDB" id="B5VTX8"/>
<accession>B5VTX8</accession>
<dbReference type="InterPro" id="IPR037524">
    <property type="entry name" value="PA14/GLEYA"/>
</dbReference>
<evidence type="ECO:0000313" key="4">
    <source>
        <dbReference type="Proteomes" id="UP000008988"/>
    </source>
</evidence>
<proteinExistence type="predicted"/>
<dbReference type="PROSITE" id="PS51257">
    <property type="entry name" value="PROKAR_LIPOPROTEIN"/>
    <property type="match status" value="1"/>
</dbReference>
<feature type="domain" description="PA14" evidence="2">
    <location>
        <begin position="74"/>
        <end position="234"/>
    </location>
</feature>
<feature type="non-terminal residue" evidence="3">
    <location>
        <position position="323"/>
    </location>
</feature>
<feature type="signal peptide" evidence="1">
    <location>
        <begin position="1"/>
        <end position="19"/>
    </location>
</feature>
<sequence>MKEVSLLFIFYLLSSFSNAAVVNTGAILGCSPLKTGSGFNVKYYDYPFAPSGSNPCYNTAYTSNSYLYEGGYETLGKGLLGESSGVTDLTFETTSQLIQKSCTVYEGQLPSNYNYDTDITISNFAMLITGYFYAPTTGSYSFNLDNIDDLAYVNVGAGNAFDCCQRDSSVTYPGNFTLFAEWQSVAAKDSIQVDLVGGVFYPFRLFYVNRDYIGGLSFSFTGPDGVAHSDWTGYIFSPPDLENDQTCDVQPAYSTSGWTNSYTSSYTTVSTYINTEGSTTTGNVIVVETPDIVSTSYTAWTGSSTVTYSTETTQVGTGSSTTQ</sequence>
<dbReference type="PROSITE" id="PS51820">
    <property type="entry name" value="PA14"/>
    <property type="match status" value="1"/>
</dbReference>
<gene>
    <name evidence="3" type="ORF">AWRI1631_10950010</name>
</gene>
<dbReference type="EMBL" id="ABSV01002461">
    <property type="protein sequence ID" value="EDZ68614.1"/>
    <property type="molecule type" value="Genomic_DNA"/>
</dbReference>
<name>B5VTX8_YEAS6</name>
<organism evidence="3 4">
    <name type="scientific">Saccharomyces cerevisiae (strain AWRI1631)</name>
    <name type="common">Baker's yeast</name>
    <dbReference type="NCBI Taxonomy" id="545124"/>
    <lineage>
        <taxon>Eukaryota</taxon>
        <taxon>Fungi</taxon>
        <taxon>Dikarya</taxon>
        <taxon>Ascomycota</taxon>
        <taxon>Saccharomycotina</taxon>
        <taxon>Saccharomycetes</taxon>
        <taxon>Saccharomycetales</taxon>
        <taxon>Saccharomycetaceae</taxon>
        <taxon>Saccharomyces</taxon>
    </lineage>
</organism>
<dbReference type="Gene3D" id="2.60.120.1560">
    <property type="match status" value="1"/>
</dbReference>
<reference evidence="3 4" key="1">
    <citation type="journal article" date="2008" name="FEMS Yeast Res.">
        <title>Comparative genome analysis of a Saccharomyces cerevisiae wine strain.</title>
        <authorList>
            <person name="Borneman A.R."/>
            <person name="Forgan A.H."/>
            <person name="Pretorius I.S."/>
            <person name="Chambers P.J."/>
        </authorList>
    </citation>
    <scope>NUCLEOTIDE SEQUENCE [LARGE SCALE GENOMIC DNA]</scope>
    <source>
        <strain evidence="3 4">AWRI1631</strain>
    </source>
</reference>
<evidence type="ECO:0000313" key="3">
    <source>
        <dbReference type="EMBL" id="EDZ68614.1"/>
    </source>
</evidence>
<dbReference type="Pfam" id="PF10528">
    <property type="entry name" value="GLEYA"/>
    <property type="match status" value="1"/>
</dbReference>